<keyword evidence="6" id="KW-0472">Membrane</keyword>
<dbReference type="InterPro" id="IPR002656">
    <property type="entry name" value="Acyl_transf_3_dom"/>
</dbReference>
<dbReference type="Pfam" id="PF01757">
    <property type="entry name" value="Acyl_transf_3"/>
    <property type="match status" value="1"/>
</dbReference>
<accession>A0A433WD58</accession>
<name>A0A433WD58_9BACT</name>
<comment type="subcellular location">
    <subcellularLocation>
        <location evidence="1">Cell membrane</location>
        <topology evidence="1">Multi-pass membrane protein</topology>
    </subcellularLocation>
</comment>
<evidence type="ECO:0000256" key="5">
    <source>
        <dbReference type="ARBA" id="ARBA00022989"/>
    </source>
</evidence>
<comment type="similarity">
    <text evidence="2">Belongs to the acyltransferase 3 family.</text>
</comment>
<evidence type="ECO:0000256" key="2">
    <source>
        <dbReference type="ARBA" id="ARBA00007400"/>
    </source>
</evidence>
<dbReference type="Proteomes" id="UP000281028">
    <property type="component" value="Unassembled WGS sequence"/>
</dbReference>
<keyword evidence="8" id="KW-1185">Reference proteome</keyword>
<dbReference type="GO" id="GO:0005886">
    <property type="term" value="C:plasma membrane"/>
    <property type="evidence" value="ECO:0007669"/>
    <property type="project" value="UniProtKB-SubCell"/>
</dbReference>
<dbReference type="PANTHER" id="PTHR40074:SF2">
    <property type="entry name" value="O-ACETYLTRANSFERASE WECH"/>
    <property type="match status" value="1"/>
</dbReference>
<evidence type="ECO:0000256" key="6">
    <source>
        <dbReference type="ARBA" id="ARBA00023136"/>
    </source>
</evidence>
<dbReference type="OrthoDB" id="9809782at2"/>
<organism evidence="7 8">
    <name type="scientific">Chitinophaga solisilvae</name>
    <dbReference type="NCBI Taxonomy" id="1233460"/>
    <lineage>
        <taxon>Bacteria</taxon>
        <taxon>Pseudomonadati</taxon>
        <taxon>Bacteroidota</taxon>
        <taxon>Chitinophagia</taxon>
        <taxon>Chitinophagales</taxon>
        <taxon>Chitinophagaceae</taxon>
        <taxon>Chitinophaga</taxon>
    </lineage>
</organism>
<evidence type="ECO:0000313" key="7">
    <source>
        <dbReference type="EMBL" id="NSL86697.1"/>
    </source>
</evidence>
<keyword evidence="4" id="KW-0812">Transmembrane</keyword>
<dbReference type="EMBL" id="RIAR02000001">
    <property type="protein sequence ID" value="NSL86697.1"/>
    <property type="molecule type" value="Genomic_DNA"/>
</dbReference>
<gene>
    <name evidence="7" type="ORF">ECE50_007640</name>
</gene>
<keyword evidence="7" id="KW-0012">Acyltransferase</keyword>
<sequence>MKTPQWITYIFSFRPADNGRHAWVDYAKGMAMIFVIYRHVLYGLLYSGQTISDTMMNANEALYGFRMPLFFFLSGLFFASSLTKRGPYNLFINKVNTLLHPYIVWCVIQLTLQIVFSGSTNHKRGIENYIDILIHPRAMLQQWYLFALFNVSVLYLFSHVALKLKWPVQIALGLIFLGMIPLAGDISTISDVMYYYVFFALGHVAAPWFFNEKIQERLSNGYLLLAMLPVFAAAQYFCLKHADTNIYIFSALATIGGIVVIMLSMLLSKYKRLVFIKVIGHYSLYIYLLHLSIIFPLRLVILRTHIITGVPLITAVLMAAGIFLSILLYRLCLLLKLKFLFVGVFREQPYSLAPVADKKQMI</sequence>
<dbReference type="AlphaFoldDB" id="A0A433WD58"/>
<evidence type="ECO:0000256" key="1">
    <source>
        <dbReference type="ARBA" id="ARBA00004651"/>
    </source>
</evidence>
<dbReference type="PANTHER" id="PTHR40074">
    <property type="entry name" value="O-ACETYLTRANSFERASE WECH"/>
    <property type="match status" value="1"/>
</dbReference>
<evidence type="ECO:0000256" key="4">
    <source>
        <dbReference type="ARBA" id="ARBA00022692"/>
    </source>
</evidence>
<keyword evidence="3" id="KW-1003">Cell membrane</keyword>
<comment type="caution">
    <text evidence="7">The sequence shown here is derived from an EMBL/GenBank/DDBJ whole genome shotgun (WGS) entry which is preliminary data.</text>
</comment>
<evidence type="ECO:0000313" key="8">
    <source>
        <dbReference type="Proteomes" id="UP000281028"/>
    </source>
</evidence>
<dbReference type="GO" id="GO:0016413">
    <property type="term" value="F:O-acetyltransferase activity"/>
    <property type="evidence" value="ECO:0007669"/>
    <property type="project" value="TreeGrafter"/>
</dbReference>
<protein>
    <submittedName>
        <fullName evidence="7">Acyltransferase</fullName>
    </submittedName>
</protein>
<proteinExistence type="inferred from homology"/>
<evidence type="ECO:0000256" key="3">
    <source>
        <dbReference type="ARBA" id="ARBA00022475"/>
    </source>
</evidence>
<dbReference type="GO" id="GO:0009246">
    <property type="term" value="P:enterobacterial common antigen biosynthetic process"/>
    <property type="evidence" value="ECO:0007669"/>
    <property type="project" value="TreeGrafter"/>
</dbReference>
<keyword evidence="7" id="KW-0808">Transferase</keyword>
<keyword evidence="5" id="KW-1133">Transmembrane helix</keyword>
<reference evidence="7" key="1">
    <citation type="submission" date="2020-05" db="EMBL/GenBank/DDBJ databases">
        <title>Chitinophaga laudate sp. nov., isolated from a tropical peat swamp.</title>
        <authorList>
            <person name="Goh C.B.S."/>
            <person name="Lee M.S."/>
            <person name="Parimannan S."/>
            <person name="Pasbakhsh P."/>
            <person name="Yule C.M."/>
            <person name="Rajandas H."/>
            <person name="Loke S."/>
            <person name="Croft L."/>
            <person name="Tan J.B.L."/>
        </authorList>
    </citation>
    <scope>NUCLEOTIDE SEQUENCE</scope>
    <source>
        <strain evidence="7">Mgbs1</strain>
    </source>
</reference>